<dbReference type="RefSeq" id="WP_025069802.1">
    <property type="nucleotide sequence ID" value="NZ_FUXK01000003.1"/>
</dbReference>
<proteinExistence type="predicted"/>
<evidence type="ECO:0000313" key="2">
    <source>
        <dbReference type="Proteomes" id="UP000190065"/>
    </source>
</evidence>
<organism evidence="1 2">
    <name type="scientific">Segatella oulorum</name>
    <dbReference type="NCBI Taxonomy" id="28136"/>
    <lineage>
        <taxon>Bacteria</taxon>
        <taxon>Pseudomonadati</taxon>
        <taxon>Bacteroidota</taxon>
        <taxon>Bacteroidia</taxon>
        <taxon>Bacteroidales</taxon>
        <taxon>Prevotellaceae</taxon>
        <taxon>Segatella</taxon>
    </lineage>
</organism>
<dbReference type="Proteomes" id="UP000190065">
    <property type="component" value="Unassembled WGS sequence"/>
</dbReference>
<reference evidence="1 2" key="1">
    <citation type="submission" date="2017-02" db="EMBL/GenBank/DDBJ databases">
        <authorList>
            <person name="Peterson S.W."/>
        </authorList>
    </citation>
    <scope>NUCLEOTIDE SEQUENCE [LARGE SCALE GENOMIC DNA]</scope>
    <source>
        <strain evidence="1 2">ATCC 43324</strain>
    </source>
</reference>
<dbReference type="AlphaFoldDB" id="A0A1T4L796"/>
<name>A0A1T4L796_9BACT</name>
<evidence type="ECO:0000313" key="1">
    <source>
        <dbReference type="EMBL" id="SJZ50579.1"/>
    </source>
</evidence>
<dbReference type="EMBL" id="FUXK01000003">
    <property type="protein sequence ID" value="SJZ50579.1"/>
    <property type="molecule type" value="Genomic_DNA"/>
</dbReference>
<protein>
    <submittedName>
        <fullName evidence="1">Uncharacterized protein</fullName>
    </submittedName>
</protein>
<sequence>MKQITILGWVMLMVVFGLVSWQTHRNNRVCDARTGATKVEIDTVEEEIDTVEEEIDTVEEDDTSRVIISSTEVIDTVVGDWQIYGIKKPNRYKIKYLPNDYELNNSVFLTLRYRGRMVLKNKEISSRMLSGSPRHYVLSAFELLHVSPSAVYFNFTDDVPEACGFFNFVYCVPAQGKPKLYDVEGDDRADIGYLLTRLSEMFAIYFHEKIHYKATFAELEPLLSSYFTKEVIDEMRRKGARGDEEVLFGRPLQDVERVRKTQNFEDNDEDPWTKMTCAFSKNAADTVALRYESTPFKEDEEPKIARIVPWK</sequence>
<gene>
    <name evidence="1" type="ORF">SAMN02745202_00315</name>
</gene>
<accession>A0A1T4L796</accession>
<dbReference type="STRING" id="28136.SAMN02745202_00315"/>